<dbReference type="InterPro" id="IPR021309">
    <property type="entry name" value="YgaP-like_TM"/>
</dbReference>
<dbReference type="Gene3D" id="3.40.250.10">
    <property type="entry name" value="Rhodanese-like domain"/>
    <property type="match status" value="1"/>
</dbReference>
<dbReference type="SMART" id="SM00450">
    <property type="entry name" value="RHOD"/>
    <property type="match status" value="1"/>
</dbReference>
<dbReference type="Proteomes" id="UP000664164">
    <property type="component" value="Unassembled WGS sequence"/>
</dbReference>
<dbReference type="PANTHER" id="PTHR44086">
    <property type="entry name" value="THIOSULFATE SULFURTRANSFERASE RDL2, MITOCHONDRIAL-RELATED"/>
    <property type="match status" value="1"/>
</dbReference>
<proteinExistence type="predicted"/>
<evidence type="ECO:0000313" key="4">
    <source>
        <dbReference type="Proteomes" id="UP000664164"/>
    </source>
</evidence>
<accession>A0A939HJ54</accession>
<dbReference type="EMBL" id="JAFNLL010000029">
    <property type="protein sequence ID" value="MBO1268796.1"/>
    <property type="molecule type" value="Genomic_DNA"/>
</dbReference>
<name>A0A939HJ54_9MICC</name>
<evidence type="ECO:0000313" key="3">
    <source>
        <dbReference type="EMBL" id="MBO1268796.1"/>
    </source>
</evidence>
<feature type="domain" description="Rhodanese" evidence="2">
    <location>
        <begin position="24"/>
        <end position="114"/>
    </location>
</feature>
<gene>
    <name evidence="3" type="ORF">J1902_12580</name>
</gene>
<dbReference type="Gene3D" id="6.10.140.1340">
    <property type="match status" value="1"/>
</dbReference>
<keyword evidence="4" id="KW-1185">Reference proteome</keyword>
<keyword evidence="1" id="KW-1133">Transmembrane helix</keyword>
<dbReference type="PROSITE" id="PS50206">
    <property type="entry name" value="RHODANESE_3"/>
    <property type="match status" value="1"/>
</dbReference>
<dbReference type="Pfam" id="PF11127">
    <property type="entry name" value="YgaP-like_TM"/>
    <property type="match status" value="1"/>
</dbReference>
<feature type="transmembrane region" description="Helical" evidence="1">
    <location>
        <begin position="149"/>
        <end position="174"/>
    </location>
</feature>
<dbReference type="Pfam" id="PF00581">
    <property type="entry name" value="Rhodanese"/>
    <property type="match status" value="1"/>
</dbReference>
<dbReference type="InterPro" id="IPR001763">
    <property type="entry name" value="Rhodanese-like_dom"/>
</dbReference>
<dbReference type="AlphaFoldDB" id="A0A939HJ54"/>
<dbReference type="InterPro" id="IPR036873">
    <property type="entry name" value="Rhodanese-like_dom_sf"/>
</dbReference>
<keyword evidence="1" id="KW-0472">Membrane</keyword>
<dbReference type="PANTHER" id="PTHR44086:SF13">
    <property type="entry name" value="THIOSULFATE SULFURTRANSFERASE PSPE"/>
    <property type="match status" value="1"/>
</dbReference>
<dbReference type="GO" id="GO:0004792">
    <property type="term" value="F:thiosulfate-cyanide sulfurtransferase activity"/>
    <property type="evidence" value="ECO:0007669"/>
    <property type="project" value="TreeGrafter"/>
</dbReference>
<organism evidence="3 4">
    <name type="scientific">Arthrobacter cavernae</name>
    <dbReference type="NCBI Taxonomy" id="2817681"/>
    <lineage>
        <taxon>Bacteria</taxon>
        <taxon>Bacillati</taxon>
        <taxon>Actinomycetota</taxon>
        <taxon>Actinomycetes</taxon>
        <taxon>Micrococcales</taxon>
        <taxon>Micrococcaceae</taxon>
        <taxon>Arthrobacter</taxon>
    </lineage>
</organism>
<evidence type="ECO:0000259" key="2">
    <source>
        <dbReference type="PROSITE" id="PS50206"/>
    </source>
</evidence>
<dbReference type="CDD" id="cd00158">
    <property type="entry name" value="RHOD"/>
    <property type="match status" value="1"/>
</dbReference>
<comment type="caution">
    <text evidence="3">The sequence shown here is derived from an EMBL/GenBank/DDBJ whole genome shotgun (WGS) entry which is preliminary data.</text>
</comment>
<keyword evidence="1" id="KW-0812">Transmembrane</keyword>
<evidence type="ECO:0000256" key="1">
    <source>
        <dbReference type="SAM" id="Phobius"/>
    </source>
</evidence>
<dbReference type="RefSeq" id="WP_207616590.1">
    <property type="nucleotide sequence ID" value="NZ_JAFNLL010000029.1"/>
</dbReference>
<feature type="transmembrane region" description="Helical" evidence="1">
    <location>
        <begin position="125"/>
        <end position="143"/>
    </location>
</feature>
<dbReference type="SUPFAM" id="SSF52821">
    <property type="entry name" value="Rhodanese/Cell cycle control phosphatase"/>
    <property type="match status" value="1"/>
</dbReference>
<protein>
    <submittedName>
        <fullName evidence="3">Rhodanese-like domain-containing protein</fullName>
    </submittedName>
</protein>
<reference evidence="3" key="1">
    <citation type="submission" date="2021-03" db="EMBL/GenBank/DDBJ databases">
        <title>A new species, PO-11, isolated from a karst cave deposit.</title>
        <authorList>
            <person name="Zhaoxiaoyong W."/>
        </authorList>
    </citation>
    <scope>NUCLEOTIDE SEQUENCE</scope>
    <source>
        <strain evidence="3">PO-11</strain>
    </source>
</reference>
<sequence>MRTTTEPTTPLAIEAETLKNRILEHDDLLVIDVRSSAEFEALHIRGSYHVPLPLLGEHAQDFADRFGPKVVLVCQSGIRAGQARELLGSCGLEGAAVLEGGVPAFAAAGGDVVRGRNAWALERQVRMAAGTLVLAGIAGGRFLSPKLRLVAGGIGAGLTFSAATNSCAMGAVLLKMPWNRRRPEPTARQALEQLPVAS</sequence>